<evidence type="ECO:0000313" key="8">
    <source>
        <dbReference type="EMBL" id="KKB12929.1"/>
    </source>
</evidence>
<organism evidence="8 9">
    <name type="scientific">Devosia geojensis</name>
    <dbReference type="NCBI Taxonomy" id="443610"/>
    <lineage>
        <taxon>Bacteria</taxon>
        <taxon>Pseudomonadati</taxon>
        <taxon>Pseudomonadota</taxon>
        <taxon>Alphaproteobacteria</taxon>
        <taxon>Hyphomicrobiales</taxon>
        <taxon>Devosiaceae</taxon>
        <taxon>Devosia</taxon>
    </lineage>
</organism>
<feature type="transmembrane region" description="Helical" evidence="7">
    <location>
        <begin position="368"/>
        <end position="388"/>
    </location>
</feature>
<feature type="transmembrane region" description="Helical" evidence="7">
    <location>
        <begin position="60"/>
        <end position="84"/>
    </location>
</feature>
<dbReference type="Proteomes" id="UP000033632">
    <property type="component" value="Unassembled WGS sequence"/>
</dbReference>
<feature type="transmembrane region" description="Helical" evidence="7">
    <location>
        <begin position="27"/>
        <end position="48"/>
    </location>
</feature>
<dbReference type="EMBL" id="JZEX01000055">
    <property type="protein sequence ID" value="KKB12929.1"/>
    <property type="molecule type" value="Genomic_DNA"/>
</dbReference>
<comment type="subcellular location">
    <subcellularLocation>
        <location evidence="1">Cell membrane</location>
        <topology evidence="1">Multi-pass membrane protein</topology>
    </subcellularLocation>
</comment>
<keyword evidence="5 7" id="KW-1133">Transmembrane helix</keyword>
<reference evidence="8 9" key="1">
    <citation type="submission" date="2015-03" db="EMBL/GenBank/DDBJ databases">
        <authorList>
            <person name="Hassan Y.I."/>
            <person name="Lepp D."/>
            <person name="Li X.-Z."/>
            <person name="Zhou T."/>
        </authorList>
    </citation>
    <scope>NUCLEOTIDE SEQUENCE [LARGE SCALE GENOMIC DNA]</scope>
    <source>
        <strain evidence="8 9">BD-c194</strain>
    </source>
</reference>
<accession>A0A0F5FVN9</accession>
<dbReference type="RefSeq" id="WP_046107424.1">
    <property type="nucleotide sequence ID" value="NZ_JZEX01000055.1"/>
</dbReference>
<dbReference type="AlphaFoldDB" id="A0A0F5FVN9"/>
<feature type="transmembrane region" description="Helical" evidence="7">
    <location>
        <begin position="236"/>
        <end position="259"/>
    </location>
</feature>
<dbReference type="Pfam" id="PF13440">
    <property type="entry name" value="Polysacc_synt_3"/>
    <property type="match status" value="1"/>
</dbReference>
<evidence type="ECO:0008006" key="10">
    <source>
        <dbReference type="Google" id="ProtNLM"/>
    </source>
</evidence>
<dbReference type="GO" id="GO:0005886">
    <property type="term" value="C:plasma membrane"/>
    <property type="evidence" value="ECO:0007669"/>
    <property type="project" value="UniProtKB-SubCell"/>
</dbReference>
<gene>
    <name evidence="8" type="ORF">VE25_04585</name>
</gene>
<name>A0A0F5FVN9_9HYPH</name>
<evidence type="ECO:0000256" key="5">
    <source>
        <dbReference type="ARBA" id="ARBA00022989"/>
    </source>
</evidence>
<comment type="caution">
    <text evidence="8">The sequence shown here is derived from an EMBL/GenBank/DDBJ whole genome shotgun (WGS) entry which is preliminary data.</text>
</comment>
<dbReference type="PANTHER" id="PTHR30250">
    <property type="entry name" value="PST FAMILY PREDICTED COLANIC ACID TRANSPORTER"/>
    <property type="match status" value="1"/>
</dbReference>
<feature type="transmembrane region" description="Helical" evidence="7">
    <location>
        <begin position="333"/>
        <end position="356"/>
    </location>
</feature>
<dbReference type="STRING" id="443610.VE25_04585"/>
<protein>
    <recommendedName>
        <fullName evidence="10">Polysaccharide biosynthesis protein C-terminal domain-containing protein</fullName>
    </recommendedName>
</protein>
<evidence type="ECO:0000256" key="3">
    <source>
        <dbReference type="ARBA" id="ARBA00022475"/>
    </source>
</evidence>
<feature type="transmembrane region" description="Helical" evidence="7">
    <location>
        <begin position="165"/>
        <end position="184"/>
    </location>
</feature>
<dbReference type="InterPro" id="IPR050833">
    <property type="entry name" value="Poly_Biosynth_Transport"/>
</dbReference>
<keyword evidence="3" id="KW-1003">Cell membrane</keyword>
<dbReference type="CDD" id="cd13127">
    <property type="entry name" value="MATE_tuaB_like"/>
    <property type="match status" value="1"/>
</dbReference>
<dbReference type="PATRIC" id="fig|443610.3.peg.3406"/>
<keyword evidence="9" id="KW-1185">Reference proteome</keyword>
<proteinExistence type="inferred from homology"/>
<keyword evidence="6 7" id="KW-0472">Membrane</keyword>
<evidence type="ECO:0000256" key="7">
    <source>
        <dbReference type="SAM" id="Phobius"/>
    </source>
</evidence>
<evidence type="ECO:0000256" key="2">
    <source>
        <dbReference type="ARBA" id="ARBA00007430"/>
    </source>
</evidence>
<comment type="similarity">
    <text evidence="2">Belongs to the polysaccharide synthase family.</text>
</comment>
<dbReference type="OrthoDB" id="7605542at2"/>
<feature type="transmembrane region" description="Helical" evidence="7">
    <location>
        <begin position="127"/>
        <end position="153"/>
    </location>
</feature>
<feature type="transmembrane region" description="Helical" evidence="7">
    <location>
        <begin position="298"/>
        <end position="321"/>
    </location>
</feature>
<evidence type="ECO:0000256" key="4">
    <source>
        <dbReference type="ARBA" id="ARBA00022692"/>
    </source>
</evidence>
<keyword evidence="4 7" id="KW-0812">Transmembrane</keyword>
<evidence type="ECO:0000313" key="9">
    <source>
        <dbReference type="Proteomes" id="UP000033632"/>
    </source>
</evidence>
<dbReference type="PANTHER" id="PTHR30250:SF10">
    <property type="entry name" value="LIPOPOLYSACCHARIDE BIOSYNTHESIS PROTEIN WZXC"/>
    <property type="match status" value="1"/>
</dbReference>
<feature type="transmembrane region" description="Helical" evidence="7">
    <location>
        <begin position="422"/>
        <end position="444"/>
    </location>
</feature>
<sequence length="493" mass="52048">MTAAGAIEPDNTLDHVKSGRTVAAVRGAFWSVISSFAPAAFGILVFMATSRVLGPAEFGLVAFAASVATLGTAIAPAGFGEALIQRVGIERRHLDTVFWLCVGAGIVIYAALCIAAAPVAAQLGEPVLAALIPFIGARVIFEMAAAVPNALLVRSMSFKKLAMRTAVASLVAAVGCLTLLWLGFGLWALAFSQLATAAVSCIGAMVTARWWPHLSFSPKALKELGSFGLFASGNRLITLISVDQILIGALLGPAGLGIYSFARRIYQILSDLITGALSNVSYSLLSSMQKEREKLREAYGFATFVSSVVSFPVFVGLALIAQDFIPLAFGGNWTGAVIAVQAFCALGLLASIGVLQSSLVKSQGQANLWFYYLVAKQVGTILYVLLFHSWGVDALTIAVVIQNYLMWLPAAYMVASILGVSLFAYLWSFAVPTFATLVMAGAGLAAQHALADTDPVLRLAATIGLCAVVYTLVLAVLARRRLMQMKSAVLKRR</sequence>
<evidence type="ECO:0000256" key="6">
    <source>
        <dbReference type="ARBA" id="ARBA00023136"/>
    </source>
</evidence>
<feature type="transmembrane region" description="Helical" evidence="7">
    <location>
        <begin position="96"/>
        <end position="121"/>
    </location>
</feature>
<feature type="transmembrane region" description="Helical" evidence="7">
    <location>
        <begin position="456"/>
        <end position="477"/>
    </location>
</feature>
<evidence type="ECO:0000256" key="1">
    <source>
        <dbReference type="ARBA" id="ARBA00004651"/>
    </source>
</evidence>